<dbReference type="EMBL" id="AOPZ01000316">
    <property type="protein sequence ID" value="EPH41395.1"/>
    <property type="molecule type" value="Genomic_DNA"/>
</dbReference>
<dbReference type="PATRIC" id="fig|1286094.4.peg.5559"/>
<protein>
    <submittedName>
        <fullName evidence="2">Putative Polyketide synthase PksM</fullName>
    </submittedName>
</protein>
<feature type="region of interest" description="Disordered" evidence="1">
    <location>
        <begin position="190"/>
        <end position="214"/>
    </location>
</feature>
<name>S3ZSI5_9ACTN</name>
<gene>
    <name evidence="2" type="ORF">STRAU_5631</name>
</gene>
<accession>S3ZSI5</accession>
<sequence>MVAVEGVCGQRDAARRRTAVVAGPPVAGPPVDLRAAHPRGQHVLGRRVRGDLGHRVPPGAAAHNVGGRAVAGDDGVQQRGERGDVCRQQAEPLGQFLPADLCGVRDVPQVGVGGPFLSEVVEQPLGLAQQLGRVPGGQDDHRAQCLGSIRARDTAPGAAAVVVGPRGHGRGRRRGSGELAHDDMGVAASRAEAADPGEAGGTPVEVPVGEPGHHGEGRGVQVDVRVGAFVVQRGGQLPVLECQDRLHQAGDTGGRLQVPQVRLHRAERARRVAAGERLGEPLDFDGVTQSSAGAVRLDVADVACAHARVGEGRLDQARLEGGAGHGEAACLAAVVGGAALDDGVHRVAVGERGSEGLQEQGDAALRADVAVGRRVERLAAAVGRQHARLVVGDAGGGVGQHVDAADQGRVALPRPQRAQRRVHGHQRAGARRVQLHAGAAQIVEVRDAVGDHGHGGRQAAVGPHGQPPGVHDPLVVRAARADEDTRPRARDRARRVAGVLQAGPGQFQHPALLGVHVPRLVRGDAEQAGLEGPGVGDESAAVDAGVGGRAGAVGPLPASFRQRPDGAAPGGEQPPQSGAVLDAAGQPAGHADDGHVPGCVGAPGRVGPAGRAGCDQPLGLNGPWCGRCRHIPCLAGFARRLVPEVRQAGNDQRAGVVLEEEERREGNSVTGFDLFLKIQQARGVESQLEQRALKWVLDAFAVTADYLVEEILYFLGELPGGRNGHGRGRLFAGQEPHAFLTPRQIIGDEHAVSLIYQISGPISRDETLDLGTVKLVHAQHGVQAAPPRVRRAHVLGRLEPGVPVEVTKPRHTHRGSHRFLLPGPCQQMFQQGVAETEALLRWVDVQRQHMGDRTVGAVQTVGGVERDGVQTLRALDALGVDDTLDRAVGLDDELAHRMREKALPDDFFGDPQTLRPAQLLKFEKPGYIREAGVANDTIVLLNHVYVRPVPRAPAFLIVERSSTYSPTTVRNIEVGMGRTSSCD</sequence>
<feature type="region of interest" description="Disordered" evidence="1">
    <location>
        <begin position="163"/>
        <end position="182"/>
    </location>
</feature>
<feature type="region of interest" description="Disordered" evidence="1">
    <location>
        <begin position="451"/>
        <end position="472"/>
    </location>
</feature>
<organism evidence="2 3">
    <name type="scientific">Streptomyces aurantiacus JA 4570</name>
    <dbReference type="NCBI Taxonomy" id="1286094"/>
    <lineage>
        <taxon>Bacteria</taxon>
        <taxon>Bacillati</taxon>
        <taxon>Actinomycetota</taxon>
        <taxon>Actinomycetes</taxon>
        <taxon>Kitasatosporales</taxon>
        <taxon>Streptomycetaceae</taxon>
        <taxon>Streptomyces</taxon>
        <taxon>Streptomyces aurantiacus group</taxon>
    </lineage>
</organism>
<keyword evidence="3" id="KW-1185">Reference proteome</keyword>
<evidence type="ECO:0000313" key="3">
    <source>
        <dbReference type="Proteomes" id="UP000014629"/>
    </source>
</evidence>
<proteinExistence type="predicted"/>
<evidence type="ECO:0000313" key="2">
    <source>
        <dbReference type="EMBL" id="EPH41395.1"/>
    </source>
</evidence>
<reference evidence="2 3" key="1">
    <citation type="submission" date="2013-02" db="EMBL/GenBank/DDBJ databases">
        <title>Draft Genome Sequence of Streptomyces aurantiacus, Which Produces Setomimycin.</title>
        <authorList>
            <person name="Gruening B.A."/>
            <person name="Praeg A."/>
            <person name="Erxleben A."/>
            <person name="Guenther S."/>
            <person name="Mueller M."/>
        </authorList>
    </citation>
    <scope>NUCLEOTIDE SEQUENCE [LARGE SCALE GENOMIC DNA]</scope>
    <source>
        <strain evidence="2 3">JA 4570</strain>
    </source>
</reference>
<feature type="region of interest" description="Disordered" evidence="1">
    <location>
        <begin position="528"/>
        <end position="602"/>
    </location>
</feature>
<dbReference type="AntiFam" id="ANF00248">
    <property type="entry name" value="Shadow ORF (opposite ppsD)"/>
</dbReference>
<dbReference type="AlphaFoldDB" id="S3ZSI5"/>
<dbReference type="Proteomes" id="UP000014629">
    <property type="component" value="Unassembled WGS sequence"/>
</dbReference>
<feature type="compositionally biased region" description="Low complexity" evidence="1">
    <location>
        <begin position="65"/>
        <end position="75"/>
    </location>
</feature>
<feature type="region of interest" description="Disordered" evidence="1">
    <location>
        <begin position="59"/>
        <end position="83"/>
    </location>
</feature>
<comment type="caution">
    <text evidence="2">The sequence shown here is derived from an EMBL/GenBank/DDBJ whole genome shotgun (WGS) entry which is preliminary data.</text>
</comment>
<evidence type="ECO:0000256" key="1">
    <source>
        <dbReference type="SAM" id="MobiDB-lite"/>
    </source>
</evidence>